<evidence type="ECO:0000313" key="1">
    <source>
        <dbReference type="EMBL" id="TVV72570.1"/>
    </source>
</evidence>
<dbReference type="AlphaFoldDB" id="A0A558QZK9"/>
<keyword evidence="2" id="KW-1185">Reference proteome</keyword>
<proteinExistence type="predicted"/>
<comment type="caution">
    <text evidence="1">The sequence shown here is derived from an EMBL/GenBank/DDBJ whole genome shotgun (WGS) entry which is preliminary data.</text>
</comment>
<evidence type="ECO:0008006" key="3">
    <source>
        <dbReference type="Google" id="ProtNLM"/>
    </source>
</evidence>
<dbReference type="EMBL" id="VNIM01000062">
    <property type="protein sequence ID" value="TVV72570.1"/>
    <property type="molecule type" value="Genomic_DNA"/>
</dbReference>
<reference evidence="1 2" key="1">
    <citation type="submission" date="2019-07" db="EMBL/GenBank/DDBJ databases">
        <title>Sphingomonas solaris sp. nov., isolated from a solar panel from Boston, Massachusetts.</title>
        <authorList>
            <person name="Tanner K."/>
            <person name="Pascual J."/>
            <person name="Mancuso C."/>
            <person name="Pereto J."/>
            <person name="Khalil A."/>
            <person name="Vilanova C."/>
        </authorList>
    </citation>
    <scope>NUCLEOTIDE SEQUENCE [LARGE SCALE GENOMIC DNA]</scope>
    <source>
        <strain evidence="1 2">R4DWN</strain>
    </source>
</reference>
<evidence type="ECO:0000313" key="2">
    <source>
        <dbReference type="Proteomes" id="UP000318681"/>
    </source>
</evidence>
<dbReference type="Proteomes" id="UP000318681">
    <property type="component" value="Unassembled WGS sequence"/>
</dbReference>
<gene>
    <name evidence="1" type="ORF">FOY91_14335</name>
</gene>
<dbReference type="OrthoDB" id="7428487at2"/>
<sequence length="98" mass="11192">MVRKLRVRAIYNRTEMQFAPHILYTRHDDPFVDGVVMEREGKPPREIKLASFKLAGLTGLTLTTERFEPQAVFNPAEPRYEGCKLSMLKLEPTAVSAD</sequence>
<name>A0A558QZK9_9SPHN</name>
<protein>
    <recommendedName>
        <fullName evidence="3">WYL domain-containing protein</fullName>
    </recommendedName>
</protein>
<accession>A0A558QZK9</accession>
<organism evidence="1 2">
    <name type="scientific">Alterirhizorhabdus solaris</name>
    <dbReference type="NCBI Taxonomy" id="2529389"/>
    <lineage>
        <taxon>Bacteria</taxon>
        <taxon>Pseudomonadati</taxon>
        <taxon>Pseudomonadota</taxon>
        <taxon>Alphaproteobacteria</taxon>
        <taxon>Sphingomonadales</taxon>
        <taxon>Rhizorhabdaceae</taxon>
        <taxon>Alterirhizorhabdus</taxon>
    </lineage>
</organism>